<proteinExistence type="predicted"/>
<feature type="domain" description="Lantibiotic dehydratase N-terminal" evidence="1">
    <location>
        <begin position="90"/>
        <end position="220"/>
    </location>
</feature>
<feature type="domain" description="Lantibiotic dehydratase N-terminal" evidence="1">
    <location>
        <begin position="632"/>
        <end position="711"/>
    </location>
</feature>
<dbReference type="InterPro" id="IPR006827">
    <property type="entry name" value="Lant_deHydtase_N"/>
</dbReference>
<accession>A0ABW3QVR7</accession>
<gene>
    <name evidence="2" type="ORF">ACFQ3T_16155</name>
</gene>
<dbReference type="Proteomes" id="UP001597168">
    <property type="component" value="Unassembled WGS sequence"/>
</dbReference>
<feature type="domain" description="Lantibiotic dehydratase N-terminal" evidence="1">
    <location>
        <begin position="449"/>
        <end position="603"/>
    </location>
</feature>
<reference evidence="3" key="1">
    <citation type="journal article" date="2019" name="Int. J. Syst. Evol. Microbiol.">
        <title>The Global Catalogue of Microorganisms (GCM) 10K type strain sequencing project: providing services to taxonomists for standard genome sequencing and annotation.</title>
        <authorList>
            <consortium name="The Broad Institute Genomics Platform"/>
            <consortium name="The Broad Institute Genome Sequencing Center for Infectious Disease"/>
            <person name="Wu L."/>
            <person name="Ma J."/>
        </authorList>
    </citation>
    <scope>NUCLEOTIDE SEQUENCE [LARGE SCALE GENOMIC DNA]</scope>
    <source>
        <strain evidence="3">CCUG 60214</strain>
    </source>
</reference>
<evidence type="ECO:0000313" key="3">
    <source>
        <dbReference type="Proteomes" id="UP001597168"/>
    </source>
</evidence>
<evidence type="ECO:0000259" key="1">
    <source>
        <dbReference type="Pfam" id="PF04738"/>
    </source>
</evidence>
<dbReference type="EMBL" id="JBHTLK010000073">
    <property type="protein sequence ID" value="MFD1148665.1"/>
    <property type="molecule type" value="Genomic_DNA"/>
</dbReference>
<name>A0ABW3QVR7_9PSEU</name>
<dbReference type="RefSeq" id="WP_380724087.1">
    <property type="nucleotide sequence ID" value="NZ_JBHTLK010000073.1"/>
</dbReference>
<keyword evidence="3" id="KW-1185">Reference proteome</keyword>
<sequence>MAGEQEGQSPEGRSLPGGRWRMWDQFSVRGAGFPAHGVLRLAPHGLALAADRFASERSQQGPEWKLFEEAFEESAAKSALEMRDIAAGGAFQSAVAWQNRAVLGRAVRPFLEWEPGDGRTSRTRQREELISHYWQRFCVKNDTIGFFGPVGWGRLDDDAAGVEVDAGVGLVAETTVYFASWAIDALAGVLAEDPALAPWIAPRRVPFVRIGDGEAALPGCAPKPVAAPLLDVLALSDGTRSALAIGEELGRDVTDDLAELERRRYLVRRLEVPAGSHPERALRTWLEGLPASVAAPGLAALETLERGRDRVARASTPDELIEAMSALEREFESLTDSAAAREKGGSTAPGRALVYSDARRAATVRLGGAVLEELGALEPLLVSAAWLTSSLARRVLDGARRVFDASGPVDLATFWFACMPVLHRDAVADLAELRAEFWRRWAGVLDLPDGVRDVRLSTAEVSARANEAFASPGGGWNAARYLSPDVMIAAAGVDAVARGEFGLVLGELHVAMNTLGASLYLDQHPDRSELVELTTRDVPGPRLLPLLPKEHRSRLSTRVRQSLVRPEDYYVALVDDTADPHRPRSLRSADVRVELRDDELVAVLPDGAVFPVADVFGHVLTTLVVDGFRVLPEADHTPRVSVGRLVVSRETWRFPVAELGFADAKTEARRFVGARVWRARHDLPRFVFFTSPAEPRPVFVDFDSPASVTLLAKAARRLARADTSARLTVTEMLPTPEQTWLTDDKGEVYTSELRFVLHDTTS</sequence>
<evidence type="ECO:0000313" key="2">
    <source>
        <dbReference type="EMBL" id="MFD1148665.1"/>
    </source>
</evidence>
<comment type="caution">
    <text evidence="2">The sequence shown here is derived from an EMBL/GenBank/DDBJ whole genome shotgun (WGS) entry which is preliminary data.</text>
</comment>
<protein>
    <submittedName>
        <fullName evidence="2">Lantibiotic dehydratase</fullName>
    </submittedName>
</protein>
<dbReference type="Pfam" id="PF04738">
    <property type="entry name" value="Lant_dehydr_N"/>
    <property type="match status" value="3"/>
</dbReference>
<organism evidence="2 3">
    <name type="scientific">Saccharothrix hoggarensis</name>
    <dbReference type="NCBI Taxonomy" id="913853"/>
    <lineage>
        <taxon>Bacteria</taxon>
        <taxon>Bacillati</taxon>
        <taxon>Actinomycetota</taxon>
        <taxon>Actinomycetes</taxon>
        <taxon>Pseudonocardiales</taxon>
        <taxon>Pseudonocardiaceae</taxon>
        <taxon>Saccharothrix</taxon>
    </lineage>
</organism>